<evidence type="ECO:0000313" key="2">
    <source>
        <dbReference type="Proteomes" id="UP000007575"/>
    </source>
</evidence>
<dbReference type="eggNOG" id="COG3915">
    <property type="taxonomic scope" value="Bacteria"/>
</dbReference>
<dbReference type="EMBL" id="CP002191">
    <property type="protein sequence ID" value="AFD24911.1"/>
    <property type="molecule type" value="Genomic_DNA"/>
</dbReference>
<sequence>MTYRVEQPQLRRSFSYRGVTLRDLAELGGFGGQDLRLYASNGYLALIRARDYLNAPIMVAYEADGHAISVRDKGPLTVVLPPEPARYRTLAYSGAWVWYVNRLTPVQAGAQGGK</sequence>
<reference evidence="1 2" key="1">
    <citation type="journal article" date="2012" name="PLoS ONE">
        <title>Genome sequence and transcriptome analysis of the radioresistant bacterium Deinococcus gobiensis: insights into the extreme environmental adaptations.</title>
        <authorList>
            <person name="Yuan M."/>
            <person name="Chen M."/>
            <person name="Zhang W."/>
            <person name="Lu W."/>
            <person name="Wang J."/>
            <person name="Yang M."/>
            <person name="Zhao P."/>
            <person name="Tang R."/>
            <person name="Li X."/>
            <person name="Hao Y."/>
            <person name="Zhou Z."/>
            <person name="Zhan Y."/>
            <person name="Yu H."/>
            <person name="Teng C."/>
            <person name="Yan Y."/>
            <person name="Ping S."/>
            <person name="Wang Y."/>
            <person name="Lin M."/>
        </authorList>
    </citation>
    <scope>NUCLEOTIDE SEQUENCE [LARGE SCALE GENOMIC DNA]</scope>
    <source>
        <strain evidence="1 2">I-0</strain>
    </source>
</reference>
<dbReference type="HOGENOM" id="CLU_2116992_0_0_0"/>
<organism evidence="1 2">
    <name type="scientific">Deinococcus gobiensis (strain DSM 21396 / JCM 16679 / CGMCC 1.7299 / I-0)</name>
    <dbReference type="NCBI Taxonomy" id="745776"/>
    <lineage>
        <taxon>Bacteria</taxon>
        <taxon>Thermotogati</taxon>
        <taxon>Deinococcota</taxon>
        <taxon>Deinococci</taxon>
        <taxon>Deinococcales</taxon>
        <taxon>Deinococcaceae</taxon>
        <taxon>Deinococcus</taxon>
    </lineage>
</organism>
<evidence type="ECO:0000313" key="1">
    <source>
        <dbReference type="EMBL" id="AFD24911.1"/>
    </source>
</evidence>
<dbReference type="STRING" id="745776.DGo_CA0984"/>
<dbReference type="AlphaFoldDB" id="H8GYY4"/>
<accession>H8GYY4</accession>
<protein>
    <recommendedName>
        <fullName evidence="3">Oxidoreductase molybdopterin-binding domain-containing protein</fullName>
    </recommendedName>
</protein>
<dbReference type="InterPro" id="IPR036374">
    <property type="entry name" value="OxRdtase_Mopterin-bd_sf"/>
</dbReference>
<proteinExistence type="predicted"/>
<name>H8GYY4_DEIGI</name>
<dbReference type="PATRIC" id="fig|745776.4.peg.1009"/>
<gene>
    <name evidence="1" type="ordered locus">DGo_CA0984</name>
</gene>
<keyword evidence="2" id="KW-1185">Reference proteome</keyword>
<dbReference type="SUPFAM" id="SSF56524">
    <property type="entry name" value="Oxidoreductase molybdopterin-binding domain"/>
    <property type="match status" value="1"/>
</dbReference>
<dbReference type="Proteomes" id="UP000007575">
    <property type="component" value="Chromosome"/>
</dbReference>
<evidence type="ECO:0008006" key="3">
    <source>
        <dbReference type="Google" id="ProtNLM"/>
    </source>
</evidence>
<dbReference type="KEGG" id="dgo:DGo_CA0984"/>